<keyword evidence="2" id="KW-1185">Reference proteome</keyword>
<proteinExistence type="predicted"/>
<dbReference type="Proteomes" id="UP000789702">
    <property type="component" value="Unassembled WGS sequence"/>
</dbReference>
<evidence type="ECO:0000313" key="1">
    <source>
        <dbReference type="EMBL" id="CAG8544488.1"/>
    </source>
</evidence>
<comment type="caution">
    <text evidence="1">The sequence shown here is derived from an EMBL/GenBank/DDBJ whole genome shotgun (WGS) entry which is preliminary data.</text>
</comment>
<dbReference type="EMBL" id="CAJVPU010005207">
    <property type="protein sequence ID" value="CAG8544488.1"/>
    <property type="molecule type" value="Genomic_DNA"/>
</dbReference>
<name>A0ACA9LQD8_9GLOM</name>
<evidence type="ECO:0000313" key="2">
    <source>
        <dbReference type="Proteomes" id="UP000789702"/>
    </source>
</evidence>
<organism evidence="1 2">
    <name type="scientific">Dentiscutata heterogama</name>
    <dbReference type="NCBI Taxonomy" id="1316150"/>
    <lineage>
        <taxon>Eukaryota</taxon>
        <taxon>Fungi</taxon>
        <taxon>Fungi incertae sedis</taxon>
        <taxon>Mucoromycota</taxon>
        <taxon>Glomeromycotina</taxon>
        <taxon>Glomeromycetes</taxon>
        <taxon>Diversisporales</taxon>
        <taxon>Gigasporaceae</taxon>
        <taxon>Dentiscutata</taxon>
    </lineage>
</organism>
<sequence>NNKSDNDDTYEFLEEPTSFEFPEEFTSFNSNYKASNNVSVSSSSAAPLSEEQPSSTKREN</sequence>
<protein>
    <submittedName>
        <fullName evidence="1">5437_t:CDS:1</fullName>
    </submittedName>
</protein>
<gene>
    <name evidence="1" type="ORF">DHETER_LOCUS4950</name>
</gene>
<reference evidence="1" key="1">
    <citation type="submission" date="2021-06" db="EMBL/GenBank/DDBJ databases">
        <authorList>
            <person name="Kallberg Y."/>
            <person name="Tangrot J."/>
            <person name="Rosling A."/>
        </authorList>
    </citation>
    <scope>NUCLEOTIDE SEQUENCE</scope>
    <source>
        <strain evidence="1">IL203A</strain>
    </source>
</reference>
<accession>A0ACA9LQD8</accession>
<feature type="non-terminal residue" evidence="1">
    <location>
        <position position="1"/>
    </location>
</feature>